<dbReference type="OrthoDB" id="2749819at2759"/>
<protein>
    <submittedName>
        <fullName evidence="2">Uncharacterized protein</fullName>
    </submittedName>
</protein>
<sequence length="210" mass="23683">MDQQSTSNLPPVPPEDTVEEHKKKENRRGSTSYTPGVSPSEPILPRHVRPEESPSSPTPGPRDTSTKATEPRPQPHQRREFFPTPTNPSPLEHQILIQDRPVVQIKAKYYNLNFNGEEVEKCISKVGRIAQIEGAREDDLAMQMAFWTTDSKISDAIEAMPGYEEGKWNKPKKDVINKWGRVEPERGYRKNSLINLLNDTQDAGGISTLS</sequence>
<dbReference type="AlphaFoldDB" id="A0A9Q3GF67"/>
<reference evidence="2" key="1">
    <citation type="submission" date="2021-03" db="EMBL/GenBank/DDBJ databases">
        <title>Draft genome sequence of rust myrtle Austropuccinia psidii MF-1, a brazilian biotype.</title>
        <authorList>
            <person name="Quecine M.C."/>
            <person name="Pachon D.M.R."/>
            <person name="Bonatelli M.L."/>
            <person name="Correr F.H."/>
            <person name="Franceschini L.M."/>
            <person name="Leite T.F."/>
            <person name="Margarido G.R.A."/>
            <person name="Almeida C.A."/>
            <person name="Ferrarezi J.A."/>
            <person name="Labate C.A."/>
        </authorList>
    </citation>
    <scope>NUCLEOTIDE SEQUENCE</scope>
    <source>
        <strain evidence="2">MF-1</strain>
    </source>
</reference>
<dbReference type="Proteomes" id="UP000765509">
    <property type="component" value="Unassembled WGS sequence"/>
</dbReference>
<feature type="region of interest" description="Disordered" evidence="1">
    <location>
        <begin position="1"/>
        <end position="92"/>
    </location>
</feature>
<proteinExistence type="predicted"/>
<comment type="caution">
    <text evidence="2">The sequence shown here is derived from an EMBL/GenBank/DDBJ whole genome shotgun (WGS) entry which is preliminary data.</text>
</comment>
<evidence type="ECO:0000313" key="3">
    <source>
        <dbReference type="Proteomes" id="UP000765509"/>
    </source>
</evidence>
<organism evidence="2 3">
    <name type="scientific">Austropuccinia psidii MF-1</name>
    <dbReference type="NCBI Taxonomy" id="1389203"/>
    <lineage>
        <taxon>Eukaryota</taxon>
        <taxon>Fungi</taxon>
        <taxon>Dikarya</taxon>
        <taxon>Basidiomycota</taxon>
        <taxon>Pucciniomycotina</taxon>
        <taxon>Pucciniomycetes</taxon>
        <taxon>Pucciniales</taxon>
        <taxon>Sphaerophragmiaceae</taxon>
        <taxon>Austropuccinia</taxon>
    </lineage>
</organism>
<evidence type="ECO:0000256" key="1">
    <source>
        <dbReference type="SAM" id="MobiDB-lite"/>
    </source>
</evidence>
<keyword evidence="3" id="KW-1185">Reference proteome</keyword>
<accession>A0A9Q3GF67</accession>
<evidence type="ECO:0000313" key="2">
    <source>
        <dbReference type="EMBL" id="MBW0465070.1"/>
    </source>
</evidence>
<name>A0A9Q3GF67_9BASI</name>
<dbReference type="EMBL" id="AVOT02000946">
    <property type="protein sequence ID" value="MBW0465070.1"/>
    <property type="molecule type" value="Genomic_DNA"/>
</dbReference>
<gene>
    <name evidence="2" type="ORF">O181_004785</name>
</gene>